<evidence type="ECO:0000256" key="6">
    <source>
        <dbReference type="SAM" id="Phobius"/>
    </source>
</evidence>
<keyword evidence="5 6" id="KW-0472">Membrane</keyword>
<evidence type="ECO:0000256" key="3">
    <source>
        <dbReference type="ARBA" id="ARBA00022692"/>
    </source>
</evidence>
<organism evidence="7 8">
    <name type="scientific">Plesiocystis pacifica SIR-1</name>
    <dbReference type="NCBI Taxonomy" id="391625"/>
    <lineage>
        <taxon>Bacteria</taxon>
        <taxon>Pseudomonadati</taxon>
        <taxon>Myxococcota</taxon>
        <taxon>Polyangia</taxon>
        <taxon>Nannocystales</taxon>
        <taxon>Nannocystaceae</taxon>
        <taxon>Plesiocystis</taxon>
    </lineage>
</organism>
<dbReference type="EMBL" id="ABCS01000010">
    <property type="protein sequence ID" value="EDM80525.1"/>
    <property type="molecule type" value="Genomic_DNA"/>
</dbReference>
<dbReference type="InterPro" id="IPR011701">
    <property type="entry name" value="MFS"/>
</dbReference>
<evidence type="ECO:0000313" key="8">
    <source>
        <dbReference type="Proteomes" id="UP000005801"/>
    </source>
</evidence>
<proteinExistence type="predicted"/>
<keyword evidence="2" id="KW-1003">Cell membrane</keyword>
<gene>
    <name evidence="7" type="ORF">PPSIR1_41979</name>
</gene>
<evidence type="ECO:0008006" key="9">
    <source>
        <dbReference type="Google" id="ProtNLM"/>
    </source>
</evidence>
<evidence type="ECO:0000256" key="2">
    <source>
        <dbReference type="ARBA" id="ARBA00022475"/>
    </source>
</evidence>
<evidence type="ECO:0000313" key="7">
    <source>
        <dbReference type="EMBL" id="EDM80525.1"/>
    </source>
</evidence>
<dbReference type="Proteomes" id="UP000005801">
    <property type="component" value="Unassembled WGS sequence"/>
</dbReference>
<dbReference type="STRING" id="391625.PPSIR1_41979"/>
<dbReference type="InterPro" id="IPR050189">
    <property type="entry name" value="MFS_Efflux_Transporters"/>
</dbReference>
<dbReference type="RefSeq" id="WP_006970386.1">
    <property type="nucleotide sequence ID" value="NZ_ABCS01000010.1"/>
</dbReference>
<evidence type="ECO:0000256" key="1">
    <source>
        <dbReference type="ARBA" id="ARBA00004651"/>
    </source>
</evidence>
<reference evidence="7 8" key="1">
    <citation type="submission" date="2007-06" db="EMBL/GenBank/DDBJ databases">
        <authorList>
            <person name="Shimkets L."/>
            <person name="Ferriera S."/>
            <person name="Johnson J."/>
            <person name="Kravitz S."/>
            <person name="Beeson K."/>
            <person name="Sutton G."/>
            <person name="Rogers Y.-H."/>
            <person name="Friedman R."/>
            <person name="Frazier M."/>
            <person name="Venter J.C."/>
        </authorList>
    </citation>
    <scope>NUCLEOTIDE SEQUENCE [LARGE SCALE GENOMIC DNA]</scope>
    <source>
        <strain evidence="7 8">SIR-1</strain>
    </source>
</reference>
<name>A6G0Y7_9BACT</name>
<dbReference type="PANTHER" id="PTHR43124">
    <property type="entry name" value="PURINE EFFLUX PUMP PBUE"/>
    <property type="match status" value="1"/>
</dbReference>
<evidence type="ECO:0000256" key="4">
    <source>
        <dbReference type="ARBA" id="ARBA00022989"/>
    </source>
</evidence>
<dbReference type="SUPFAM" id="SSF103473">
    <property type="entry name" value="MFS general substrate transporter"/>
    <property type="match status" value="1"/>
</dbReference>
<feature type="transmembrane region" description="Helical" evidence="6">
    <location>
        <begin position="78"/>
        <end position="95"/>
    </location>
</feature>
<dbReference type="AlphaFoldDB" id="A6G0Y7"/>
<comment type="caution">
    <text evidence="7">The sequence shown here is derived from an EMBL/GenBank/DDBJ whole genome shotgun (WGS) entry which is preliminary data.</text>
</comment>
<evidence type="ECO:0000256" key="5">
    <source>
        <dbReference type="ARBA" id="ARBA00023136"/>
    </source>
</evidence>
<feature type="transmembrane region" description="Helical" evidence="6">
    <location>
        <begin position="292"/>
        <end position="313"/>
    </location>
</feature>
<comment type="subcellular location">
    <subcellularLocation>
        <location evidence="1">Cell membrane</location>
        <topology evidence="1">Multi-pass membrane protein</topology>
    </subcellularLocation>
</comment>
<keyword evidence="8" id="KW-1185">Reference proteome</keyword>
<dbReference type="Gene3D" id="1.20.1250.20">
    <property type="entry name" value="MFS general substrate transporter like domains"/>
    <property type="match status" value="1"/>
</dbReference>
<feature type="transmembrane region" description="Helical" evidence="6">
    <location>
        <begin position="357"/>
        <end position="373"/>
    </location>
</feature>
<protein>
    <recommendedName>
        <fullName evidence="9">MFS transporter</fullName>
    </recommendedName>
</protein>
<feature type="transmembrane region" description="Helical" evidence="6">
    <location>
        <begin position="226"/>
        <end position="242"/>
    </location>
</feature>
<feature type="transmembrane region" description="Helical" evidence="6">
    <location>
        <begin position="262"/>
        <end position="280"/>
    </location>
</feature>
<feature type="transmembrane region" description="Helical" evidence="6">
    <location>
        <begin position="12"/>
        <end position="32"/>
    </location>
</feature>
<dbReference type="InterPro" id="IPR036259">
    <property type="entry name" value="MFS_trans_sf"/>
</dbReference>
<dbReference type="GO" id="GO:0022857">
    <property type="term" value="F:transmembrane transporter activity"/>
    <property type="evidence" value="ECO:0007669"/>
    <property type="project" value="InterPro"/>
</dbReference>
<feature type="transmembrane region" description="Helical" evidence="6">
    <location>
        <begin position="48"/>
        <end position="66"/>
    </location>
</feature>
<dbReference type="GO" id="GO:0005886">
    <property type="term" value="C:plasma membrane"/>
    <property type="evidence" value="ECO:0007669"/>
    <property type="project" value="UniProtKB-SubCell"/>
</dbReference>
<sequence length="417" mass="44498">MSEGLSAARQRDLLIATTASAVITDATLLPFFPKLFATAFGVEDPRHVGLYLAATCLTVMLALPVWARLERRWSTLQLLVVGQLGAGGLAIASHLTTELWSFWACTLTMIVFKASYLLVYPYVMRLVPKASHAGVIGLLTVIVHLGGILGATLGGWVLEHHDPRAAYLVMAAGDFLQMGVSVYLLRRGARAPSPEPAHEGVPEVVEASADDPAPALPPIPQRLSPLVRLGLLMAVVYFSAFITRPFFVEYWGTRSSLDGELVSGWVFAIPALASLVALGVQHMGWSRPGSLYKWLALIALGVAIQATPLPAAIVVGRFIYGWAAFRGLVDLDLALFEISPPERYAEDYSHMNLCQQGGVLIAFWIAGLAVNAGGLVQPLWIALGGFVVGAGVFAAYGSRFVAAAPSEGKAPEEVAPC</sequence>
<dbReference type="Pfam" id="PF07690">
    <property type="entry name" value="MFS_1"/>
    <property type="match status" value="1"/>
</dbReference>
<feature type="transmembrane region" description="Helical" evidence="6">
    <location>
        <begin position="101"/>
        <end position="123"/>
    </location>
</feature>
<feature type="transmembrane region" description="Helical" evidence="6">
    <location>
        <begin position="379"/>
        <end position="396"/>
    </location>
</feature>
<accession>A6G0Y7</accession>
<feature type="transmembrane region" description="Helical" evidence="6">
    <location>
        <begin position="135"/>
        <end position="158"/>
    </location>
</feature>
<dbReference type="eggNOG" id="COG2814">
    <property type="taxonomic scope" value="Bacteria"/>
</dbReference>
<keyword evidence="3 6" id="KW-0812">Transmembrane</keyword>
<keyword evidence="4 6" id="KW-1133">Transmembrane helix</keyword>
<dbReference type="PANTHER" id="PTHR43124:SF3">
    <property type="entry name" value="CHLORAMPHENICOL EFFLUX PUMP RV0191"/>
    <property type="match status" value="1"/>
</dbReference>
<dbReference type="OrthoDB" id="8579878at2"/>